<proteinExistence type="predicted"/>
<evidence type="ECO:0000313" key="2">
    <source>
        <dbReference type="Proteomes" id="UP001189429"/>
    </source>
</evidence>
<gene>
    <name evidence="1" type="ORF">PCOR1329_LOCUS77223</name>
</gene>
<keyword evidence="2" id="KW-1185">Reference proteome</keyword>
<dbReference type="Proteomes" id="UP001189429">
    <property type="component" value="Unassembled WGS sequence"/>
</dbReference>
<name>A0ABN9XJ38_9DINO</name>
<dbReference type="EMBL" id="CAUYUJ010020667">
    <property type="protein sequence ID" value="CAK0899786.1"/>
    <property type="molecule type" value="Genomic_DNA"/>
</dbReference>
<organism evidence="1 2">
    <name type="scientific">Prorocentrum cordatum</name>
    <dbReference type="NCBI Taxonomy" id="2364126"/>
    <lineage>
        <taxon>Eukaryota</taxon>
        <taxon>Sar</taxon>
        <taxon>Alveolata</taxon>
        <taxon>Dinophyceae</taxon>
        <taxon>Prorocentrales</taxon>
        <taxon>Prorocentraceae</taxon>
        <taxon>Prorocentrum</taxon>
    </lineage>
</organism>
<sequence>MWVVLLDPAQVAVAVPISEWAGQLRDIAAAFPRKIVAATSKAQRFAASLREALSQRGVQVPSVADFKAKSWWAQRLTDCEANVLAITSAVAQSAGDYNPEDVSMTWDLQNSLSWPRKKDASNAGAMDCMMRRHIHWNTKVGRPLSGLEQLIIQGFPANIRISEFPSGPARPVGIHDEASLPKAEVDSALEGLSDSDLRSLSGDTQSVPVLAAILIMAMSNSRIKDRGVVAMADTDVLQSPLEVEWVGPKRFARSSPADDVFKWAGLPQQKRARLQRPA</sequence>
<comment type="caution">
    <text evidence="1">The sequence shown here is derived from an EMBL/GenBank/DDBJ whole genome shotgun (WGS) entry which is preliminary data.</text>
</comment>
<reference evidence="1" key="1">
    <citation type="submission" date="2023-10" db="EMBL/GenBank/DDBJ databases">
        <authorList>
            <person name="Chen Y."/>
            <person name="Shah S."/>
            <person name="Dougan E. K."/>
            <person name="Thang M."/>
            <person name="Chan C."/>
        </authorList>
    </citation>
    <scope>NUCLEOTIDE SEQUENCE [LARGE SCALE GENOMIC DNA]</scope>
</reference>
<accession>A0ABN9XJ38</accession>
<protein>
    <recommendedName>
        <fullName evidence="3">RNA helicase</fullName>
    </recommendedName>
</protein>
<evidence type="ECO:0000313" key="1">
    <source>
        <dbReference type="EMBL" id="CAK0899786.1"/>
    </source>
</evidence>
<evidence type="ECO:0008006" key="3">
    <source>
        <dbReference type="Google" id="ProtNLM"/>
    </source>
</evidence>